<evidence type="ECO:0000259" key="5">
    <source>
        <dbReference type="Pfam" id="PF17210"/>
    </source>
</evidence>
<name>A0A3M8T127_9GAMM</name>
<dbReference type="SUPFAM" id="SSF51126">
    <property type="entry name" value="Pectin lyase-like"/>
    <property type="match status" value="1"/>
</dbReference>
<evidence type="ECO:0000256" key="1">
    <source>
        <dbReference type="ARBA" id="ARBA00004613"/>
    </source>
</evidence>
<dbReference type="Proteomes" id="UP000267049">
    <property type="component" value="Unassembled WGS sequence"/>
</dbReference>
<keyword evidence="8" id="KW-1185">Reference proteome</keyword>
<dbReference type="InterPro" id="IPR033764">
    <property type="entry name" value="Sdr_B"/>
</dbReference>
<keyword evidence="3 4" id="KW-0732">Signal</keyword>
<evidence type="ECO:0000256" key="2">
    <source>
        <dbReference type="ARBA" id="ARBA00022525"/>
    </source>
</evidence>
<dbReference type="GO" id="GO:0005576">
    <property type="term" value="C:extracellular region"/>
    <property type="evidence" value="ECO:0007669"/>
    <property type="project" value="UniProtKB-SubCell"/>
</dbReference>
<evidence type="ECO:0000313" key="7">
    <source>
        <dbReference type="EMBL" id="RNF85234.1"/>
    </source>
</evidence>
<dbReference type="InterPro" id="IPR011050">
    <property type="entry name" value="Pectin_lyase_fold/virulence"/>
</dbReference>
<organism evidence="7 8">
    <name type="scientific">Montanilutibacter psychrotolerans</name>
    <dbReference type="NCBI Taxonomy" id="1327343"/>
    <lineage>
        <taxon>Bacteria</taxon>
        <taxon>Pseudomonadati</taxon>
        <taxon>Pseudomonadota</taxon>
        <taxon>Gammaproteobacteria</taxon>
        <taxon>Lysobacterales</taxon>
        <taxon>Lysobacteraceae</taxon>
        <taxon>Montanilutibacter</taxon>
    </lineage>
</organism>
<dbReference type="InterPro" id="IPR051417">
    <property type="entry name" value="SDr/BOS_complex"/>
</dbReference>
<dbReference type="PANTHER" id="PTHR23303">
    <property type="entry name" value="CARBOXYPEPTIDASE REGULATORY REGION-CONTAINING"/>
    <property type="match status" value="1"/>
</dbReference>
<dbReference type="RefSeq" id="WP_123087020.1">
    <property type="nucleotide sequence ID" value="NZ_RIBS01000002.1"/>
</dbReference>
<feature type="domain" description="SD-repeat containing protein B" evidence="5">
    <location>
        <begin position="48"/>
        <end position="109"/>
    </location>
</feature>
<dbReference type="Pfam" id="PF17210">
    <property type="entry name" value="SdrD_B"/>
    <property type="match status" value="3"/>
</dbReference>
<dbReference type="InterPro" id="IPR006626">
    <property type="entry name" value="PbH1"/>
</dbReference>
<feature type="domain" description="SD-repeat containing protein B" evidence="5">
    <location>
        <begin position="1407"/>
        <end position="1470"/>
    </location>
</feature>
<proteinExistence type="predicted"/>
<feature type="domain" description="SpaA-like prealbumin fold" evidence="6">
    <location>
        <begin position="2063"/>
        <end position="2182"/>
    </location>
</feature>
<dbReference type="NCBIfam" id="TIGR01451">
    <property type="entry name" value="B_ant_repeat"/>
    <property type="match status" value="1"/>
</dbReference>
<comment type="caution">
    <text evidence="7">The sequence shown here is derived from an EMBL/GenBank/DDBJ whole genome shotgun (WGS) entry which is preliminary data.</text>
</comment>
<dbReference type="EMBL" id="RIBS01000002">
    <property type="protein sequence ID" value="RNF85234.1"/>
    <property type="molecule type" value="Genomic_DNA"/>
</dbReference>
<feature type="chain" id="PRO_5018248369" description="DUF11 domain-containing protein" evidence="4">
    <location>
        <begin position="43"/>
        <end position="2561"/>
    </location>
</feature>
<dbReference type="OrthoDB" id="6014157at2"/>
<reference evidence="7 8" key="1">
    <citation type="submission" date="2018-11" db="EMBL/GenBank/DDBJ databases">
        <title>Lysobacter cryohumiis sp. nov., isolated from soil in the Tianshan Mountains, Xinjiang, China.</title>
        <authorList>
            <person name="Luo Y."/>
            <person name="Sheng H."/>
        </authorList>
    </citation>
    <scope>NUCLEOTIDE SEQUENCE [LARGE SCALE GENOMIC DNA]</scope>
    <source>
        <strain evidence="7 8">ZS60</strain>
    </source>
</reference>
<comment type="subcellular location">
    <subcellularLocation>
        <location evidence="1">Secreted</location>
    </subcellularLocation>
</comment>
<feature type="domain" description="SD-repeat containing protein B" evidence="5">
    <location>
        <begin position="723"/>
        <end position="777"/>
    </location>
</feature>
<dbReference type="InterPro" id="IPR013783">
    <property type="entry name" value="Ig-like_fold"/>
</dbReference>
<dbReference type="SMART" id="SM00710">
    <property type="entry name" value="PbH1"/>
    <property type="match status" value="15"/>
</dbReference>
<keyword evidence="2" id="KW-0964">Secreted</keyword>
<dbReference type="PANTHER" id="PTHR23303:SF15">
    <property type="entry name" value="COLOSSIN-A"/>
    <property type="match status" value="1"/>
</dbReference>
<evidence type="ECO:0000256" key="4">
    <source>
        <dbReference type="SAM" id="SignalP"/>
    </source>
</evidence>
<evidence type="ECO:0008006" key="9">
    <source>
        <dbReference type="Google" id="ProtNLM"/>
    </source>
</evidence>
<evidence type="ECO:0000256" key="3">
    <source>
        <dbReference type="ARBA" id="ARBA00022729"/>
    </source>
</evidence>
<evidence type="ECO:0000259" key="6">
    <source>
        <dbReference type="Pfam" id="PF24514"/>
    </source>
</evidence>
<gene>
    <name evidence="7" type="ORF">EER27_05540</name>
</gene>
<evidence type="ECO:0000313" key="8">
    <source>
        <dbReference type="Proteomes" id="UP000267049"/>
    </source>
</evidence>
<accession>A0A3M8T127</accession>
<dbReference type="InterPro" id="IPR055371">
    <property type="entry name" value="SpaA_PFL_dom_4"/>
</dbReference>
<dbReference type="InterPro" id="IPR047589">
    <property type="entry name" value="DUF11_rpt"/>
</dbReference>
<feature type="signal peptide" evidence="4">
    <location>
        <begin position="1"/>
        <end position="42"/>
    </location>
</feature>
<dbReference type="Gene3D" id="2.60.40.10">
    <property type="entry name" value="Immunoglobulins"/>
    <property type="match status" value="4"/>
</dbReference>
<protein>
    <recommendedName>
        <fullName evidence="9">DUF11 domain-containing protein</fullName>
    </recommendedName>
</protein>
<sequence length="2561" mass="255653">MIKTLLRLLSWTPASTYARRWPQVLPCLALLILLASCGTAHAATVSGTVFEDTDGDLLGGGPGIVGQTVRLYNSAGTLAQTTTTVAGGSYSFLAVADGVYYVAADAPTVTAGGTVGVLSEQTFAGAGTGNGGAIGTNYGPLCVMGTPPTYTDQGGTTTTNTPVNNSATSACYGGRRGSVADSGSAVLNTKEHVTRINVASNNDVAIVDFGFSFNVLTNVNDAGQGSLRQFLTNANAIAGANVMRFVPAVATNATSGGSWWRIALASNLAPIAAGNGDGTRIEGTAYSKVDGSTVLDTNAGDLRPATVVGYLADQATIPALARPELQIDRAATSTASFVMPVIHVQAANVAVRSVSITFGTESILVNTTGVTGLLVEDSALGVTPALAPAMPSTWNGGSDAGANIIVTSAANCTAVGSAGTVRHNVLMSANANVRLCGNATSYAINFNFSLAAVGHPLGTTGIGLAFWGSLSALPTTCSSNNTLVNNHTASMRLVTAMCGSNSQVIGNTAISGNGSSIDANTATRLLVRGNVVTNYSFGSPVLVRNAAVGQQVEITQNSFANNPANGIDLNGNGVTTVTATGGNCPSSGVTNGGIPRPRITSNQLSGTTLTVSGNYCNTGTYRIEFFKVAAGSAGDIGADTLQAGEGQFYLGALTGQTGGTFTNSAVTIPAATLAIGDSITAVAIREDGATTAGNSSEFSANALVGVAVSGTVFQDTVGDLLADGAVGSAGNPAIAARTVRLFNSAGTELQTATTAADGTYAFNGVVNGVYYVAVDAPIVDAGGTAGVLGEQTYAVAGTGNGGTAGTNYGSLCVMGTPPTYTDQGATTTTNTPVNNSANGACYGGRRGSVADSGTTTINTKEHVVRINVLDSSVTSVDFGFSFNVVTSINDAGQGALRQFMINGNAIAGANVMRFVPTVMPNAGAATWWRVALASNLPAITAGNGAGTRIEGVAYSKADGSTVLDTNSGDLQPATSVGYLTDQATIPAIARPELQIDRAVVSNAGFGWALPVIHVQAADVAVRNVSITFGSESVLVNSNGVTNLLLENNALGLTPNGAQAWPSTWNGGSDSGNNVSVTNTNSGNCSALSSTGTIRSNVIASPGPSIRLCGNGVAYTISSNIARIITGHPTGTKGQALVLWGSNLSAPATCVSNSTLLNNMAETRALAFASCGSNNVIVGNTVNTAAGGDLLAAVMATDATGLLIRGNVLANMNSGAAPPNAGAGVQVRQANAGGGLRVQITQNSFFANAANAIDLNNNGVTTTTATGGNCPSSGLANGGLPRPRITSSSLAGTTLTASGNYCNTGTYRLEFYKVAAGNAGDVGADTLQAGEGQIYLGALTGQTGGAFTNSAITIPASTLANGDSITAIAIREDGAATAGNTSEFSANALLGATVSGTVFQDSVGDLLADGAVANAGNPALAGRTVRLFNSAGTQLQTATTAADGTYSFGSVVNGVYYVAVDAPITDAIGTAGVLGEQTYASAGTGNGGTAGTDYGSLCVMGTPPTYTDQGATTITNTPVDNSATGACYGGRRGSVADSGTTTINTKEHVVRINVLDSSVTSADFGFSFNVLSNVNDAGQGSARQFVVNANAIAGANALRFVPAIATNAVGGGGTWWRVALASNLPALTLGNGNGTTIDGMAYSRVDGSTVLDTNAGNLTSAQTVGVGSDQATISPVARPELQWERNATGAMTTVPVLHVQAANTSIRRVSVTRGTESVLVTTSNVSNLLVEDSALGVAPDGSSAPPTDTGSSGTAIRVGFTGVNICPGLTNSTGTIQRNVLGSIAGNVNFCGLALASGSSYTVSSNFFSVSGTTAAGWGSAAALGPSLSASNITFINNHVQGRNAGVMPYSGSNNRVIGNFIGGSIGNGLTSRDATGLLVRGNQFTGGGTAAVFLLAASGATGQQVQVTQNSFSANGGNAIDLNWNGVTTTTATGGNCPSSGLHNGGLPRPRITSATLAGTTLTVSGNYCNAGTYRIEFYKVAAGNAGDVGADTLQAGEGETYLGALTGQTGGAVTNGSFTVSGSLAIGNSITAIAIREDGATTVGNTSEFSANTVVTLQFPRITLTKLSIGAVGTFVFNGEAANANGFPTNSSYSLTTTAPNTPVAGTQVTLAAANVLTDIKETLPAGWVLSAVTCTDANAAGSGNPTGTLTPQIVNGNTIRIAAENAKLGADLRCTVTNTQAGFSLSGLVILDDGAGGGTAHDAIQNGAETGRGSVTLSLTNCGPTTYSTATTDAGGTFSLSLSGVPAGPVCLVKTPTAGFLPVSANIGNAAGGVYTRTTDTLAFTLAANTNYSSIILGEVTQSRLTTDGAQQVPDGGNVTYAHTFVAGTSAQVAFSTSDAPTPAVPGWASLLYRDANCDALLDAGDSPVTSPVAVTAGQTVCLLNRVTSPAGATDGMSNVTTVTASEALTLITLIVPHTRTDTTTVGKAGLTLIKQVRKVTVCPATAAASQLDATVWTTSNTALPGQLLEYRIIYRNDTPAPVTQVKVHDTVPAYTQFKSALCLDTPVTGLSGCTVTSAPAVNATSGAVEWTVADAAGPVAGLQPGATGNVGYCQQVMP</sequence>
<dbReference type="Pfam" id="PF24514">
    <property type="entry name" value="SpaA_4"/>
    <property type="match status" value="1"/>
</dbReference>
<dbReference type="SUPFAM" id="SSF117074">
    <property type="entry name" value="Hypothetical protein PA1324"/>
    <property type="match status" value="3"/>
</dbReference>